<keyword evidence="5 7" id="KW-1133">Transmembrane helix</keyword>
<evidence type="ECO:0000256" key="2">
    <source>
        <dbReference type="ARBA" id="ARBA00008335"/>
    </source>
</evidence>
<dbReference type="AlphaFoldDB" id="A0A165CDS7"/>
<evidence type="ECO:0000256" key="1">
    <source>
        <dbReference type="ARBA" id="ARBA00004127"/>
    </source>
</evidence>
<feature type="transmembrane region" description="Helical" evidence="7">
    <location>
        <begin position="330"/>
        <end position="349"/>
    </location>
</feature>
<evidence type="ECO:0000313" key="10">
    <source>
        <dbReference type="Proteomes" id="UP000077266"/>
    </source>
</evidence>
<dbReference type="InterPro" id="IPR020846">
    <property type="entry name" value="MFS_dom"/>
</dbReference>
<comment type="similarity">
    <text evidence="2">Belongs to the major facilitator superfamily.</text>
</comment>
<keyword evidence="4 7" id="KW-0812">Transmembrane</keyword>
<dbReference type="InterPro" id="IPR051788">
    <property type="entry name" value="MFS_Transporter"/>
</dbReference>
<dbReference type="EMBL" id="KV426334">
    <property type="protein sequence ID" value="KZV82288.1"/>
    <property type="molecule type" value="Genomic_DNA"/>
</dbReference>
<dbReference type="PANTHER" id="PTHR23514:SF3">
    <property type="entry name" value="BYPASS OF STOP CODON PROTEIN 6"/>
    <property type="match status" value="1"/>
</dbReference>
<name>A0A165CDS7_EXIGL</name>
<comment type="subcellular location">
    <subcellularLocation>
        <location evidence="1">Endomembrane system</location>
        <topology evidence="1">Multi-pass membrane protein</topology>
    </subcellularLocation>
</comment>
<evidence type="ECO:0000256" key="7">
    <source>
        <dbReference type="SAM" id="Phobius"/>
    </source>
</evidence>
<protein>
    <submittedName>
        <fullName evidence="9">MFS general substrate transporter</fullName>
    </submittedName>
</protein>
<evidence type="ECO:0000259" key="8">
    <source>
        <dbReference type="PROSITE" id="PS50850"/>
    </source>
</evidence>
<evidence type="ECO:0000256" key="4">
    <source>
        <dbReference type="ARBA" id="ARBA00022692"/>
    </source>
</evidence>
<sequence>MEQFVAAVQEVQAEKHRDVSVVDEKAVQNDSTSPSPSASIKTTAAELRKEWIQFVTLCLCLFLAGWNDGTTGPLLPRIQEFYNLGYTAVSTLFLLQCIGFIIGACAALYLNDKIGFGKSLVLGASCQIIAYIAQSTAPPFPVLVTFSALNGFGLAIQDAQSTGYVAVMRHYPDRKMGALHAVYGLGALVSPLVATQFAKLPHRWSFHYMISCALAVCAAIATACVFRFKRQEELLDYGNRRDDGDETEEVDGKNKYRQIFSMRVLHYLAFFMLLYVGIELTMGGWIVTFMLRERNGGSSSGYVASGLYGGLMLGRVVLLPLNEKIGEQRAIFVYAAIAAALDIVVWRVRDLVGDAVAASIMGLFLGPMYPIVMNQAATFIPRHLLTSATVRVILMRCIDMVQGSIGWIAGVGQVGSAAFPFITGALASRFDILVLPPLILAMIGVMVVLWLLAVLESRKKRV</sequence>
<dbReference type="GO" id="GO:0016020">
    <property type="term" value="C:membrane"/>
    <property type="evidence" value="ECO:0007669"/>
    <property type="project" value="TreeGrafter"/>
</dbReference>
<feature type="transmembrane region" description="Helical" evidence="7">
    <location>
        <begin position="87"/>
        <end position="110"/>
    </location>
</feature>
<dbReference type="STRING" id="1314781.A0A165CDS7"/>
<evidence type="ECO:0000256" key="3">
    <source>
        <dbReference type="ARBA" id="ARBA00022448"/>
    </source>
</evidence>
<feature type="transmembrane region" description="Helical" evidence="7">
    <location>
        <begin position="299"/>
        <end position="318"/>
    </location>
</feature>
<keyword evidence="10" id="KW-1185">Reference proteome</keyword>
<feature type="transmembrane region" description="Helical" evidence="7">
    <location>
        <begin position="405"/>
        <end position="427"/>
    </location>
</feature>
<evidence type="ECO:0000256" key="6">
    <source>
        <dbReference type="ARBA" id="ARBA00023136"/>
    </source>
</evidence>
<dbReference type="Pfam" id="PF07690">
    <property type="entry name" value="MFS_1"/>
    <property type="match status" value="1"/>
</dbReference>
<gene>
    <name evidence="9" type="ORF">EXIGLDRAFT_778777</name>
</gene>
<dbReference type="PANTHER" id="PTHR23514">
    <property type="entry name" value="BYPASS OF STOP CODON PROTEIN 6"/>
    <property type="match status" value="1"/>
</dbReference>
<dbReference type="InterPro" id="IPR011701">
    <property type="entry name" value="MFS"/>
</dbReference>
<dbReference type="PROSITE" id="PS50850">
    <property type="entry name" value="MFS"/>
    <property type="match status" value="1"/>
</dbReference>
<dbReference type="OrthoDB" id="413079at2759"/>
<feature type="transmembrane region" description="Helical" evidence="7">
    <location>
        <begin position="51"/>
        <end position="67"/>
    </location>
</feature>
<accession>A0A165CDS7</accession>
<feature type="transmembrane region" description="Helical" evidence="7">
    <location>
        <begin position="433"/>
        <end position="455"/>
    </location>
</feature>
<dbReference type="SUPFAM" id="SSF103473">
    <property type="entry name" value="MFS general substrate transporter"/>
    <property type="match status" value="1"/>
</dbReference>
<dbReference type="GO" id="GO:0012505">
    <property type="term" value="C:endomembrane system"/>
    <property type="evidence" value="ECO:0007669"/>
    <property type="project" value="UniProtKB-SubCell"/>
</dbReference>
<proteinExistence type="inferred from homology"/>
<feature type="transmembrane region" description="Helical" evidence="7">
    <location>
        <begin position="264"/>
        <end position="287"/>
    </location>
</feature>
<keyword evidence="3" id="KW-0813">Transport</keyword>
<keyword evidence="6 7" id="KW-0472">Membrane</keyword>
<feature type="transmembrane region" description="Helical" evidence="7">
    <location>
        <begin position="204"/>
        <end position="226"/>
    </location>
</feature>
<evidence type="ECO:0000256" key="5">
    <source>
        <dbReference type="ARBA" id="ARBA00022989"/>
    </source>
</evidence>
<feature type="domain" description="Major facilitator superfamily (MFS) profile" evidence="8">
    <location>
        <begin position="53"/>
        <end position="459"/>
    </location>
</feature>
<dbReference type="Proteomes" id="UP000077266">
    <property type="component" value="Unassembled WGS sequence"/>
</dbReference>
<dbReference type="Gene3D" id="1.20.1250.20">
    <property type="entry name" value="MFS general substrate transporter like domains"/>
    <property type="match status" value="2"/>
</dbReference>
<dbReference type="InterPro" id="IPR036259">
    <property type="entry name" value="MFS_trans_sf"/>
</dbReference>
<organism evidence="9 10">
    <name type="scientific">Exidia glandulosa HHB12029</name>
    <dbReference type="NCBI Taxonomy" id="1314781"/>
    <lineage>
        <taxon>Eukaryota</taxon>
        <taxon>Fungi</taxon>
        <taxon>Dikarya</taxon>
        <taxon>Basidiomycota</taxon>
        <taxon>Agaricomycotina</taxon>
        <taxon>Agaricomycetes</taxon>
        <taxon>Auriculariales</taxon>
        <taxon>Exidiaceae</taxon>
        <taxon>Exidia</taxon>
    </lineage>
</organism>
<feature type="transmembrane region" description="Helical" evidence="7">
    <location>
        <begin position="178"/>
        <end position="198"/>
    </location>
</feature>
<reference evidence="9 10" key="1">
    <citation type="journal article" date="2016" name="Mol. Biol. Evol.">
        <title>Comparative Genomics of Early-Diverging Mushroom-Forming Fungi Provides Insights into the Origins of Lignocellulose Decay Capabilities.</title>
        <authorList>
            <person name="Nagy L.G."/>
            <person name="Riley R."/>
            <person name="Tritt A."/>
            <person name="Adam C."/>
            <person name="Daum C."/>
            <person name="Floudas D."/>
            <person name="Sun H."/>
            <person name="Yadav J.S."/>
            <person name="Pangilinan J."/>
            <person name="Larsson K.H."/>
            <person name="Matsuura K."/>
            <person name="Barry K."/>
            <person name="Labutti K."/>
            <person name="Kuo R."/>
            <person name="Ohm R.A."/>
            <person name="Bhattacharya S.S."/>
            <person name="Shirouzu T."/>
            <person name="Yoshinaga Y."/>
            <person name="Martin F.M."/>
            <person name="Grigoriev I.V."/>
            <person name="Hibbett D.S."/>
        </authorList>
    </citation>
    <scope>NUCLEOTIDE SEQUENCE [LARGE SCALE GENOMIC DNA]</scope>
    <source>
        <strain evidence="9 10">HHB12029</strain>
    </source>
</reference>
<dbReference type="InParanoid" id="A0A165CDS7"/>
<dbReference type="GO" id="GO:0022857">
    <property type="term" value="F:transmembrane transporter activity"/>
    <property type="evidence" value="ECO:0007669"/>
    <property type="project" value="InterPro"/>
</dbReference>
<evidence type="ECO:0000313" key="9">
    <source>
        <dbReference type="EMBL" id="KZV82288.1"/>
    </source>
</evidence>